<feature type="domain" description="G-protein coupled receptors family 1 profile" evidence="7">
    <location>
        <begin position="54"/>
        <end position="328"/>
    </location>
</feature>
<dbReference type="SUPFAM" id="SSF81321">
    <property type="entry name" value="Family A G protein-coupled receptor-like"/>
    <property type="match status" value="1"/>
</dbReference>
<evidence type="ECO:0000256" key="1">
    <source>
        <dbReference type="ARBA" id="ARBA00004370"/>
    </source>
</evidence>
<evidence type="ECO:0000259" key="7">
    <source>
        <dbReference type="PROSITE" id="PS50262"/>
    </source>
</evidence>
<dbReference type="AlphaFoldDB" id="A0AA89BRQ0"/>
<dbReference type="CDD" id="cd14978">
    <property type="entry name" value="7tmA_FMRFamide_R-like"/>
    <property type="match status" value="1"/>
</dbReference>
<dbReference type="PROSITE" id="PS50262">
    <property type="entry name" value="G_PROTEIN_RECEP_F1_2"/>
    <property type="match status" value="1"/>
</dbReference>
<dbReference type="PANTHER" id="PTHR46641:SF2">
    <property type="entry name" value="FMRFAMIDE RECEPTOR"/>
    <property type="match status" value="1"/>
</dbReference>
<dbReference type="Pfam" id="PF10324">
    <property type="entry name" value="7TM_GPCR_Srw"/>
    <property type="match status" value="1"/>
</dbReference>
<dbReference type="GO" id="GO:0008528">
    <property type="term" value="F:G protein-coupled peptide receptor activity"/>
    <property type="evidence" value="ECO:0007669"/>
    <property type="project" value="InterPro"/>
</dbReference>
<dbReference type="InterPro" id="IPR019427">
    <property type="entry name" value="7TM_GPCR_serpentine_rcpt_Srw"/>
</dbReference>
<protein>
    <recommendedName>
        <fullName evidence="7">G-protein coupled receptors family 1 profile domain-containing protein</fullName>
    </recommendedName>
</protein>
<evidence type="ECO:0000256" key="6">
    <source>
        <dbReference type="SAM" id="Phobius"/>
    </source>
</evidence>
<dbReference type="Gene3D" id="1.20.1070.10">
    <property type="entry name" value="Rhodopsin 7-helix transmembrane proteins"/>
    <property type="match status" value="1"/>
</dbReference>
<comment type="subcellular location">
    <subcellularLocation>
        <location evidence="1">Membrane</location>
    </subcellularLocation>
</comment>
<keyword evidence="9" id="KW-1185">Reference proteome</keyword>
<dbReference type="Proteomes" id="UP001186944">
    <property type="component" value="Unassembled WGS sequence"/>
</dbReference>
<name>A0AA89BRQ0_PINIB</name>
<evidence type="ECO:0000256" key="3">
    <source>
        <dbReference type="ARBA" id="ARBA00022989"/>
    </source>
</evidence>
<feature type="transmembrane region" description="Helical" evidence="6">
    <location>
        <begin position="305"/>
        <end position="331"/>
    </location>
</feature>
<evidence type="ECO:0000256" key="2">
    <source>
        <dbReference type="ARBA" id="ARBA00022692"/>
    </source>
</evidence>
<feature type="transmembrane region" description="Helical" evidence="6">
    <location>
        <begin position="73"/>
        <end position="92"/>
    </location>
</feature>
<gene>
    <name evidence="8" type="ORF">FSP39_022157</name>
</gene>
<feature type="region of interest" description="Disordered" evidence="5">
    <location>
        <begin position="372"/>
        <end position="392"/>
    </location>
</feature>
<feature type="transmembrane region" description="Helical" evidence="6">
    <location>
        <begin position="268"/>
        <end position="293"/>
    </location>
</feature>
<keyword evidence="3 6" id="KW-1133">Transmembrane helix</keyword>
<evidence type="ECO:0000313" key="9">
    <source>
        <dbReference type="Proteomes" id="UP001186944"/>
    </source>
</evidence>
<evidence type="ECO:0000256" key="4">
    <source>
        <dbReference type="ARBA" id="ARBA00023136"/>
    </source>
</evidence>
<accession>A0AA89BRQ0</accession>
<feature type="transmembrane region" description="Helical" evidence="6">
    <location>
        <begin position="158"/>
        <end position="178"/>
    </location>
</feature>
<organism evidence="8 9">
    <name type="scientific">Pinctada imbricata</name>
    <name type="common">Atlantic pearl-oyster</name>
    <name type="synonym">Pinctada martensii</name>
    <dbReference type="NCBI Taxonomy" id="66713"/>
    <lineage>
        <taxon>Eukaryota</taxon>
        <taxon>Metazoa</taxon>
        <taxon>Spiralia</taxon>
        <taxon>Lophotrochozoa</taxon>
        <taxon>Mollusca</taxon>
        <taxon>Bivalvia</taxon>
        <taxon>Autobranchia</taxon>
        <taxon>Pteriomorphia</taxon>
        <taxon>Pterioida</taxon>
        <taxon>Pterioidea</taxon>
        <taxon>Pteriidae</taxon>
        <taxon>Pinctada</taxon>
    </lineage>
</organism>
<feature type="transmembrane region" description="Helical" evidence="6">
    <location>
        <begin position="43"/>
        <end position="61"/>
    </location>
</feature>
<reference evidence="8" key="1">
    <citation type="submission" date="2019-08" db="EMBL/GenBank/DDBJ databases">
        <title>The improved chromosome-level genome for the pearl oyster Pinctada fucata martensii using PacBio sequencing and Hi-C.</title>
        <authorList>
            <person name="Zheng Z."/>
        </authorList>
    </citation>
    <scope>NUCLEOTIDE SEQUENCE</scope>
    <source>
        <strain evidence="8">ZZ-2019</strain>
        <tissue evidence="8">Adductor muscle</tissue>
    </source>
</reference>
<evidence type="ECO:0000256" key="5">
    <source>
        <dbReference type="SAM" id="MobiDB-lite"/>
    </source>
</evidence>
<dbReference type="GO" id="GO:0016020">
    <property type="term" value="C:membrane"/>
    <property type="evidence" value="ECO:0007669"/>
    <property type="project" value="UniProtKB-SubCell"/>
</dbReference>
<comment type="caution">
    <text evidence="8">The sequence shown here is derived from an EMBL/GenBank/DDBJ whole genome shotgun (WGS) entry which is preliminary data.</text>
</comment>
<dbReference type="PANTHER" id="PTHR46641">
    <property type="entry name" value="FMRFAMIDE RECEPTOR-RELATED"/>
    <property type="match status" value="1"/>
</dbReference>
<sequence>MLTNTSLRVPKPSPRRPKMATRYFRLDRPEQGANVRKVLLGEVLPIITIIVLSVNIMMLIVFYKGKFSNSTHLILIAIAIADSLNGLFFLVPSMHFFTFNNDQDFVTYDWCLAYFILQLISRVSHGASLFYTVFLAAHRYVFVRFPFRANTLCSRKHTLVAISVIPMISFLVRTFLIVRMSSYYGGYTTSLLQENKTIYACARGDFRLSTVVMIWLPNFFNKIFPIATLIIFSALLVIELRQAPRSFLTNTAVNRQKVQKRRERNRRITLLTVAVVCCVLLTEIPGFIAQLVITYSSTQDCKECALVVLAAVNQLTITIFFPANFLIYCLVISRFRKTLLSILLGISDMMPSCCVAKFTRDLARSISTTDASVDDKDENTSSTLRTGISAKH</sequence>
<keyword evidence="2 6" id="KW-0812">Transmembrane</keyword>
<dbReference type="EMBL" id="VSWD01000013">
    <property type="protein sequence ID" value="KAK3084969.1"/>
    <property type="molecule type" value="Genomic_DNA"/>
</dbReference>
<evidence type="ECO:0000313" key="8">
    <source>
        <dbReference type="EMBL" id="KAK3084969.1"/>
    </source>
</evidence>
<dbReference type="InterPro" id="IPR052954">
    <property type="entry name" value="GPCR-Ligand_Int"/>
</dbReference>
<proteinExistence type="predicted"/>
<dbReference type="InterPro" id="IPR017452">
    <property type="entry name" value="GPCR_Rhodpsn_7TM"/>
</dbReference>
<feature type="transmembrane region" description="Helical" evidence="6">
    <location>
        <begin position="219"/>
        <end position="238"/>
    </location>
</feature>
<feature type="transmembrane region" description="Helical" evidence="6">
    <location>
        <begin position="112"/>
        <end position="137"/>
    </location>
</feature>
<keyword evidence="4 6" id="KW-0472">Membrane</keyword>